<dbReference type="InterPro" id="IPR034027">
    <property type="entry name" value="Reprolysin_adamalysin"/>
</dbReference>
<dbReference type="InterPro" id="IPR024079">
    <property type="entry name" value="MetalloPept_cat_dom_sf"/>
</dbReference>
<dbReference type="InterPro" id="IPR006586">
    <property type="entry name" value="ADAM_Cys-rich"/>
</dbReference>
<dbReference type="Pfam" id="PF00200">
    <property type="entry name" value="Disintegrin"/>
    <property type="match status" value="1"/>
</dbReference>
<name>A0A9B0WJM3_CHRAS</name>
<dbReference type="PROSITE" id="PS01186">
    <property type="entry name" value="EGF_2"/>
    <property type="match status" value="1"/>
</dbReference>
<dbReference type="PROSITE" id="PS50215">
    <property type="entry name" value="ADAM_MEPRO"/>
    <property type="match status" value="1"/>
</dbReference>
<dbReference type="InterPro" id="IPR000742">
    <property type="entry name" value="EGF"/>
</dbReference>
<accession>A0A9B0WJM3</accession>
<dbReference type="PANTHER" id="PTHR11905">
    <property type="entry name" value="ADAM A DISINTEGRIN AND METALLOPROTEASE DOMAIN"/>
    <property type="match status" value="1"/>
</dbReference>
<evidence type="ECO:0000259" key="12">
    <source>
        <dbReference type="PROSITE" id="PS50215"/>
    </source>
</evidence>
<evidence type="ECO:0000313" key="14">
    <source>
        <dbReference type="RefSeq" id="XP_006860054.1"/>
    </source>
</evidence>
<evidence type="ECO:0000313" key="13">
    <source>
        <dbReference type="Proteomes" id="UP000504623"/>
    </source>
</evidence>
<dbReference type="InterPro" id="IPR001590">
    <property type="entry name" value="Peptidase_M12B"/>
</dbReference>
<dbReference type="GO" id="GO:0006508">
    <property type="term" value="P:proteolysis"/>
    <property type="evidence" value="ECO:0007669"/>
    <property type="project" value="InterPro"/>
</dbReference>
<dbReference type="InterPro" id="IPR001762">
    <property type="entry name" value="Disintegrin_dom"/>
</dbReference>
<dbReference type="SUPFAM" id="SSF55486">
    <property type="entry name" value="Metalloproteases ('zincins'), catalytic domain"/>
    <property type="match status" value="1"/>
</dbReference>
<dbReference type="SMART" id="SM00050">
    <property type="entry name" value="DISIN"/>
    <property type="match status" value="1"/>
</dbReference>
<feature type="disulfide bond" evidence="6">
    <location>
        <begin position="371"/>
        <end position="391"/>
    </location>
</feature>
<dbReference type="AlphaFoldDB" id="A0A9B0WJM3"/>
<dbReference type="SMART" id="SM00608">
    <property type="entry name" value="ACR"/>
    <property type="match status" value="1"/>
</dbReference>
<dbReference type="InterPro" id="IPR036436">
    <property type="entry name" value="Disintegrin_dom_sf"/>
</dbReference>
<organism evidence="13 14">
    <name type="scientific">Chrysochloris asiatica</name>
    <name type="common">Cape golden mole</name>
    <dbReference type="NCBI Taxonomy" id="185453"/>
    <lineage>
        <taxon>Eukaryota</taxon>
        <taxon>Metazoa</taxon>
        <taxon>Chordata</taxon>
        <taxon>Craniata</taxon>
        <taxon>Vertebrata</taxon>
        <taxon>Euteleostomi</taxon>
        <taxon>Mammalia</taxon>
        <taxon>Eutheria</taxon>
        <taxon>Afrotheria</taxon>
        <taxon>Chrysochloridae</taxon>
        <taxon>Chrysochlorinae</taxon>
        <taxon>Chrysochloris</taxon>
    </lineage>
</organism>
<gene>
    <name evidence="14" type="primary">LOC102833226</name>
</gene>
<evidence type="ECO:0000256" key="8">
    <source>
        <dbReference type="PROSITE-ProRule" id="PRU00276"/>
    </source>
</evidence>
<evidence type="ECO:0000259" key="10">
    <source>
        <dbReference type="PROSITE" id="PS50026"/>
    </source>
</evidence>
<feature type="transmembrane region" description="Helical" evidence="9">
    <location>
        <begin position="611"/>
        <end position="632"/>
    </location>
</feature>
<feature type="disulfide bond" evidence="7">
    <location>
        <begin position="564"/>
        <end position="573"/>
    </location>
</feature>
<evidence type="ECO:0000256" key="5">
    <source>
        <dbReference type="ARBA" id="ARBA00023157"/>
    </source>
</evidence>
<feature type="domain" description="Peptidase M12B" evidence="12">
    <location>
        <begin position="101"/>
        <end position="298"/>
    </location>
</feature>
<dbReference type="GO" id="GO:0007155">
    <property type="term" value="P:cell adhesion"/>
    <property type="evidence" value="ECO:0007669"/>
    <property type="project" value="TreeGrafter"/>
</dbReference>
<feature type="disulfide bond" evidence="8">
    <location>
        <begin position="254"/>
        <end position="259"/>
    </location>
</feature>
<proteinExistence type="predicted"/>
<dbReference type="GO" id="GO:0007339">
    <property type="term" value="P:binding of sperm to zona pellucida"/>
    <property type="evidence" value="ECO:0007669"/>
    <property type="project" value="TreeGrafter"/>
</dbReference>
<evidence type="ECO:0000256" key="2">
    <source>
        <dbReference type="ARBA" id="ARBA00022692"/>
    </source>
</evidence>
<dbReference type="OrthoDB" id="5951731at2759"/>
<keyword evidence="3 9" id="KW-1133">Transmembrane helix</keyword>
<dbReference type="FunFam" id="4.10.70.10:FF:000001">
    <property type="entry name" value="Disintegrin and metalloproteinase domain-containing protein 22"/>
    <property type="match status" value="1"/>
</dbReference>
<dbReference type="GO" id="GO:0005886">
    <property type="term" value="C:plasma membrane"/>
    <property type="evidence" value="ECO:0007669"/>
    <property type="project" value="TreeGrafter"/>
</dbReference>
<evidence type="ECO:0000256" key="4">
    <source>
        <dbReference type="ARBA" id="ARBA00023136"/>
    </source>
</evidence>
<dbReference type="Proteomes" id="UP000504623">
    <property type="component" value="Unplaced"/>
</dbReference>
<sequence length="687" mass="76591">PHSIFQTNCFYQGHAAEIPNSVVTLSACSGLRGLLQLENVSYGIEPLQSAGTYEHMIYQIGNDKIDFSPLQRTYPVKQFDDQFYRILVKSKENSSDILLKRSLKIQMILDKAMYDYMGSEVAVVAEKVVQIFGLINTMFSQFKITATLSSLELWSDKNKISTNGDAEDVLQRFLAWKQTNLVQRPYDIAYLLIYRDHPNYVGATYHGMACNPKLAAGIALYTKTTTLEAFSVVLTQLIGINLGLTYDDIYKCYCKANVCIMNPEAIHAHGVKLFSSCNLDEFKYIITRPEFECLQNQTVLKVTLQGRQMERNCGNGILEPPEQCDCGTPQTCTFPKCCDPKTCTLIGFSECGTGTCCDKKSCLLHDHGHVCRKSQDPCDFTEYCNGTSEFCVPDIKSANLEPCLNYTAYCYDGQCRSLDAQCTRLFGKFAKGADYLCVQEVNAHFDEFGNCDGKRCSAEGIFCGKIVCHWTAAHLPTVPGYDIQYTFLGGHICMSAFLRNATLRFHYDDTLVDEGSICGSNKFCDWSPGDQCKLVHNSGKKPNCDSLKKCGGHGVCNQNFNCHCDVGFAPPKCEPAPSSFGGSIDDGFWLVSDQSMPLFIQQRSAHQNNGLLISFFIFLPLLILSAIIALKWNKIKGLWNREGTVPLSSESQQAEGTSENSLSEFCQNSKLLNEMFKCKSSSVDKKL</sequence>
<dbReference type="Pfam" id="PF08516">
    <property type="entry name" value="ADAM_CR"/>
    <property type="match status" value="1"/>
</dbReference>
<keyword evidence="13" id="KW-1185">Reference proteome</keyword>
<protein>
    <submittedName>
        <fullName evidence="14">Disintegrin and metalloproteinase domain-containing protein 18-like</fullName>
    </submittedName>
</protein>
<keyword evidence="4 9" id="KW-0472">Membrane</keyword>
<dbReference type="PROSITE" id="PS50214">
    <property type="entry name" value="DISINTEGRIN_2"/>
    <property type="match status" value="1"/>
</dbReference>
<dbReference type="Gene3D" id="4.10.70.10">
    <property type="entry name" value="Disintegrin domain"/>
    <property type="match status" value="1"/>
</dbReference>
<evidence type="ECO:0000256" key="7">
    <source>
        <dbReference type="PROSITE-ProRule" id="PRU00076"/>
    </source>
</evidence>
<dbReference type="Gene3D" id="3.40.390.10">
    <property type="entry name" value="Collagenase (Catalytic Domain)"/>
    <property type="match status" value="1"/>
</dbReference>
<evidence type="ECO:0000256" key="3">
    <source>
        <dbReference type="ARBA" id="ARBA00022989"/>
    </source>
</evidence>
<dbReference type="RefSeq" id="XP_006860054.1">
    <property type="nucleotide sequence ID" value="XM_006859992.1"/>
</dbReference>
<keyword evidence="5 7" id="KW-1015">Disulfide bond</keyword>
<dbReference type="PANTHER" id="PTHR11905:SF26">
    <property type="entry name" value="A DISINTEGRIN AND METALLOPEPTIDASE DOMAIN 3"/>
    <property type="match status" value="1"/>
</dbReference>
<comment type="subcellular location">
    <subcellularLocation>
        <location evidence="1">Membrane</location>
        <topology evidence="1">Single-pass membrane protein</topology>
    </subcellularLocation>
</comment>
<comment type="caution">
    <text evidence="7">Lacks conserved residue(s) required for the propagation of feature annotation.</text>
</comment>
<evidence type="ECO:0000256" key="1">
    <source>
        <dbReference type="ARBA" id="ARBA00004167"/>
    </source>
</evidence>
<keyword evidence="7" id="KW-0245">EGF-like domain</keyword>
<keyword evidence="2 9" id="KW-0812">Transmembrane</keyword>
<feature type="non-terminal residue" evidence="14">
    <location>
        <position position="1"/>
    </location>
</feature>
<dbReference type="SUPFAM" id="SSF57552">
    <property type="entry name" value="Blood coagulation inhibitor (disintegrin)"/>
    <property type="match status" value="1"/>
</dbReference>
<feature type="domain" description="Disintegrin" evidence="11">
    <location>
        <begin position="310"/>
        <end position="399"/>
    </location>
</feature>
<dbReference type="GO" id="GO:0008584">
    <property type="term" value="P:male gonad development"/>
    <property type="evidence" value="ECO:0007669"/>
    <property type="project" value="TreeGrafter"/>
</dbReference>
<evidence type="ECO:0000259" key="11">
    <source>
        <dbReference type="PROSITE" id="PS50214"/>
    </source>
</evidence>
<reference evidence="14" key="1">
    <citation type="submission" date="2025-08" db="UniProtKB">
        <authorList>
            <consortium name="RefSeq"/>
        </authorList>
    </citation>
    <scope>IDENTIFICATION</scope>
    <source>
        <tissue evidence="14">Spleen</tissue>
    </source>
</reference>
<dbReference type="Pfam" id="PF01421">
    <property type="entry name" value="Reprolysin"/>
    <property type="match status" value="1"/>
</dbReference>
<dbReference type="PROSITE" id="PS50026">
    <property type="entry name" value="EGF_3"/>
    <property type="match status" value="1"/>
</dbReference>
<feature type="domain" description="EGF-like" evidence="10">
    <location>
        <begin position="540"/>
        <end position="574"/>
    </location>
</feature>
<dbReference type="GO" id="GO:0004222">
    <property type="term" value="F:metalloendopeptidase activity"/>
    <property type="evidence" value="ECO:0007669"/>
    <property type="project" value="InterPro"/>
</dbReference>
<dbReference type="CDD" id="cd04269">
    <property type="entry name" value="ZnMc_adamalysin_II_like"/>
    <property type="match status" value="1"/>
</dbReference>
<dbReference type="GeneID" id="102833226"/>
<evidence type="ECO:0000256" key="6">
    <source>
        <dbReference type="PROSITE-ProRule" id="PRU00068"/>
    </source>
</evidence>
<evidence type="ECO:0000256" key="9">
    <source>
        <dbReference type="SAM" id="Phobius"/>
    </source>
</evidence>